<dbReference type="Pfam" id="PF19715">
    <property type="entry name" value="DUF6210"/>
    <property type="match status" value="1"/>
</dbReference>
<organism evidence="1 2">
    <name type="scientific">Sorangium cellulosum</name>
    <name type="common">Polyangium cellulosum</name>
    <dbReference type="NCBI Taxonomy" id="56"/>
    <lineage>
        <taxon>Bacteria</taxon>
        <taxon>Pseudomonadati</taxon>
        <taxon>Myxococcota</taxon>
        <taxon>Polyangia</taxon>
        <taxon>Polyangiales</taxon>
        <taxon>Polyangiaceae</taxon>
        <taxon>Sorangium</taxon>
    </lineage>
</organism>
<dbReference type="EMBL" id="JELX01002328">
    <property type="protein sequence ID" value="KYF55763.1"/>
    <property type="molecule type" value="Genomic_DNA"/>
</dbReference>
<proteinExistence type="predicted"/>
<evidence type="ECO:0000313" key="2">
    <source>
        <dbReference type="Proteomes" id="UP000075604"/>
    </source>
</evidence>
<sequence>METGIMTARIRLYDAGLGVIIQHPSGVLYTNQTCGPCCAQPEMEGVFVPFDAEESWLRLNAYFEGPKHRGTGAMQGLDDEDATFIESVVRDARTGVPLIVDRSRLKESHEAWVHVLIEGEDETFPAVSGFGPYPRRGVLTWPNSD</sequence>
<name>A0A150PJC1_SORCE</name>
<dbReference type="Proteomes" id="UP000075604">
    <property type="component" value="Unassembled WGS sequence"/>
</dbReference>
<accession>A0A150PJC1</accession>
<dbReference type="InterPro" id="IPR046182">
    <property type="entry name" value="DUF6210"/>
</dbReference>
<reference evidence="1 2" key="1">
    <citation type="submission" date="2014-02" db="EMBL/GenBank/DDBJ databases">
        <title>The small core and large imbalanced accessory genome model reveals a collaborative survival strategy of Sorangium cellulosum strains in nature.</title>
        <authorList>
            <person name="Han K."/>
            <person name="Peng R."/>
            <person name="Blom J."/>
            <person name="Li Y.-Z."/>
        </authorList>
    </citation>
    <scope>NUCLEOTIDE SEQUENCE [LARGE SCALE GENOMIC DNA]</scope>
    <source>
        <strain evidence="1 2">So0157-18</strain>
    </source>
</reference>
<gene>
    <name evidence="1" type="ORF">BE04_20540</name>
</gene>
<dbReference type="AlphaFoldDB" id="A0A150PJC1"/>
<protein>
    <submittedName>
        <fullName evidence="1">Uncharacterized protein</fullName>
    </submittedName>
</protein>
<evidence type="ECO:0000313" key="1">
    <source>
        <dbReference type="EMBL" id="KYF55763.1"/>
    </source>
</evidence>
<comment type="caution">
    <text evidence="1">The sequence shown here is derived from an EMBL/GenBank/DDBJ whole genome shotgun (WGS) entry which is preliminary data.</text>
</comment>